<dbReference type="CDD" id="cd10230">
    <property type="entry name" value="ASKHA_NBD_HSP70_HYOU1"/>
    <property type="match status" value="1"/>
</dbReference>
<dbReference type="PANTHER" id="PTHR45639:SF3">
    <property type="entry name" value="HYPOXIA UP-REGULATED PROTEIN 1"/>
    <property type="match status" value="1"/>
</dbReference>
<evidence type="ECO:0000256" key="1">
    <source>
        <dbReference type="ARBA" id="ARBA00022741"/>
    </source>
</evidence>
<dbReference type="FunFam" id="1.20.1270.10:FF:000002">
    <property type="entry name" value="Heat shock 70 kDa protein 4"/>
    <property type="match status" value="1"/>
</dbReference>
<reference evidence="6 7" key="1">
    <citation type="submission" date="2020-04" db="EMBL/GenBank/DDBJ databases">
        <title>Perkinsus olseni comparative genomics.</title>
        <authorList>
            <person name="Bogema D.R."/>
        </authorList>
    </citation>
    <scope>NUCLEOTIDE SEQUENCE [LARGE SCALE GENOMIC DNA]</scope>
    <source>
        <strain evidence="6">ATCC PRA-179</strain>
    </source>
</reference>
<evidence type="ECO:0000256" key="3">
    <source>
        <dbReference type="ARBA" id="ARBA00023186"/>
    </source>
</evidence>
<dbReference type="GO" id="GO:0030968">
    <property type="term" value="P:endoplasmic reticulum unfolded protein response"/>
    <property type="evidence" value="ECO:0007669"/>
    <property type="project" value="TreeGrafter"/>
</dbReference>
<feature type="compositionally biased region" description="Low complexity" evidence="4">
    <location>
        <begin position="621"/>
        <end position="644"/>
    </location>
</feature>
<comment type="caution">
    <text evidence="6">The sequence shown here is derived from an EMBL/GenBank/DDBJ whole genome shotgun (WGS) entry which is preliminary data.</text>
</comment>
<dbReference type="GO" id="GO:0005524">
    <property type="term" value="F:ATP binding"/>
    <property type="evidence" value="ECO:0007669"/>
    <property type="project" value="UniProtKB-KW"/>
</dbReference>
<dbReference type="GO" id="GO:0140662">
    <property type="term" value="F:ATP-dependent protein folding chaperone"/>
    <property type="evidence" value="ECO:0007669"/>
    <property type="project" value="InterPro"/>
</dbReference>
<feature type="compositionally biased region" description="Polar residues" evidence="4">
    <location>
        <begin position="649"/>
        <end position="661"/>
    </location>
</feature>
<feature type="signal peptide" evidence="5">
    <location>
        <begin position="1"/>
        <end position="34"/>
    </location>
</feature>
<dbReference type="AlphaFoldDB" id="A0A7J6MC80"/>
<dbReference type="InterPro" id="IPR043129">
    <property type="entry name" value="ATPase_NBD"/>
</dbReference>
<feature type="region of interest" description="Disordered" evidence="4">
    <location>
        <begin position="619"/>
        <end position="671"/>
    </location>
</feature>
<keyword evidence="1" id="KW-0547">Nucleotide-binding</keyword>
<evidence type="ECO:0000313" key="7">
    <source>
        <dbReference type="Proteomes" id="UP000570595"/>
    </source>
</evidence>
<dbReference type="PANTHER" id="PTHR45639">
    <property type="entry name" value="HSC70CB, ISOFORM G-RELATED"/>
    <property type="match status" value="1"/>
</dbReference>
<organism evidence="6 7">
    <name type="scientific">Perkinsus olseni</name>
    <name type="common">Perkinsus atlanticus</name>
    <dbReference type="NCBI Taxonomy" id="32597"/>
    <lineage>
        <taxon>Eukaryota</taxon>
        <taxon>Sar</taxon>
        <taxon>Alveolata</taxon>
        <taxon>Perkinsozoa</taxon>
        <taxon>Perkinsea</taxon>
        <taxon>Perkinsida</taxon>
        <taxon>Perkinsidae</taxon>
        <taxon>Perkinsus</taxon>
    </lineage>
</organism>
<feature type="compositionally biased region" description="Basic and acidic residues" evidence="4">
    <location>
        <begin position="981"/>
        <end position="996"/>
    </location>
</feature>
<feature type="chain" id="PRO_5029758329" evidence="5">
    <location>
        <begin position="35"/>
        <end position="996"/>
    </location>
</feature>
<name>A0A7J6MC80_PEROL</name>
<dbReference type="SUPFAM" id="SSF100934">
    <property type="entry name" value="Heat shock protein 70kD (HSP70), C-terminal subdomain"/>
    <property type="match status" value="1"/>
</dbReference>
<feature type="region of interest" description="Disordered" evidence="4">
    <location>
        <begin position="947"/>
        <end position="996"/>
    </location>
</feature>
<dbReference type="GO" id="GO:0034663">
    <property type="term" value="C:endoplasmic reticulum chaperone complex"/>
    <property type="evidence" value="ECO:0007669"/>
    <property type="project" value="TreeGrafter"/>
</dbReference>
<dbReference type="Proteomes" id="UP000570595">
    <property type="component" value="Unassembled WGS sequence"/>
</dbReference>
<dbReference type="Gene3D" id="3.30.30.30">
    <property type="match status" value="1"/>
</dbReference>
<feature type="compositionally biased region" description="Basic and acidic residues" evidence="4">
    <location>
        <begin position="949"/>
        <end position="966"/>
    </location>
</feature>
<evidence type="ECO:0000313" key="6">
    <source>
        <dbReference type="EMBL" id="KAF4669192.1"/>
    </source>
</evidence>
<dbReference type="Pfam" id="PF00012">
    <property type="entry name" value="HSP70"/>
    <property type="match status" value="3"/>
</dbReference>
<dbReference type="SUPFAM" id="SSF53067">
    <property type="entry name" value="Actin-like ATPase domain"/>
    <property type="match status" value="2"/>
</dbReference>
<dbReference type="InterPro" id="IPR029048">
    <property type="entry name" value="HSP70_C_sf"/>
</dbReference>
<dbReference type="Gene3D" id="3.30.420.40">
    <property type="match status" value="2"/>
</dbReference>
<dbReference type="EMBL" id="JABAHT010000027">
    <property type="protein sequence ID" value="KAF4669192.1"/>
    <property type="molecule type" value="Genomic_DNA"/>
</dbReference>
<dbReference type="PRINTS" id="PR00301">
    <property type="entry name" value="HEATSHOCK70"/>
</dbReference>
<protein>
    <submittedName>
        <fullName evidence="6">Hypoxia up-regulated protein 1</fullName>
    </submittedName>
</protein>
<dbReference type="Gene3D" id="1.20.1270.10">
    <property type="match status" value="1"/>
</dbReference>
<dbReference type="Gene3D" id="3.90.640.10">
    <property type="entry name" value="Actin, Chain A, domain 4"/>
    <property type="match status" value="1"/>
</dbReference>
<dbReference type="InterPro" id="IPR013126">
    <property type="entry name" value="Hsp_70_fam"/>
</dbReference>
<keyword evidence="2" id="KW-0067">ATP-binding</keyword>
<keyword evidence="5" id="KW-0732">Signal</keyword>
<proteinExistence type="predicted"/>
<evidence type="ECO:0000256" key="5">
    <source>
        <dbReference type="SAM" id="SignalP"/>
    </source>
</evidence>
<evidence type="ECO:0000256" key="2">
    <source>
        <dbReference type="ARBA" id="ARBA00022840"/>
    </source>
</evidence>
<dbReference type="OrthoDB" id="10262720at2759"/>
<gene>
    <name evidence="6" type="primary">HYOU1</name>
    <name evidence="6" type="ORF">FOZ61_004777</name>
</gene>
<evidence type="ECO:0000256" key="4">
    <source>
        <dbReference type="SAM" id="MobiDB-lite"/>
    </source>
</evidence>
<sequence>MATLSTIPSRRRLSPRLVLCLLVLLLHSAVLAAGANILGIDIGNQYFKVAVVKRGKFEIVHNLHSKRKTPTAISFAEDVRSYGDDAVAQFAKKPEQVPMYFLPLLGANFTSEEDMTIGLPKNYYPYKLGYDADGRKAVAFTTITPDTSSLAPGEEAEEKDEKFGTGMASEEVTGHLLAFARHLAELSDEDHMSARGKGRVARGAHTSEAVITVPSWASQRYRQAVLDAAEIAGFARTTLVHETTAAAVQRAVDVEFENSDSLITLFVNIGAMQTEVCVVRYTKHVAAGNVTVPHVHVLGCAHTGKVAGHKIDLLIADRMAETFCEKNRKLCEEFRKSTRASAKLLKAANNAKHVLSANKEMVFQIESLYEDTDFKTPLARSELDEMIAKAGMETALQSTIQQALVNSNVSSISEVTEAEVVGGGWRVPRLHKVVADIVTPAELGQHLNGEEAIAFGAAMIGANSSKSFRVRKMWLTDTNSEHEYKMALSPLNPEGASVEGMNADWQRAQVLASKGHKLSWKKAVKLHVPFDLKLSIFEDDNLLETIDITGVEDALPKQQQKRKEIVDGALAVDPNLELPSLTDLPTVELKFESDSSGILRLNKAQAIFETLRNRTIKAKAPKVASKKANTTTNDTSTTSNSTTTEEAVKTNSTDQTNSTEAAASPVEDDQQPTWKMVKSKAFVPLPQKVEYQGYPKPMDEEEINKAIRRRKALDKRDQRVKDTESVRNDFEAYIYSSRERLGGDDELVNKVTTEEMREGIMKTLSESEDWLYEDGFDAQLEEYKKRLDGLKKDVVPVLFRADEVELRADLPEWVSKKVASIRKVLDTVLTNRTWVANETAWKVGNDTDDFETWFKELQEKQEATALTEEPAFKVLDVKKRLASIGKAANQLMKIKKPAAAQPKKDDLLQPEKLRELIRNITQNDTTYDVSKLDKMSSNELLTEYLSLVKPDKGDATKEEGKEKEEDSSTAGSETSDETAESDTKKEEAEEKPHDEL</sequence>
<keyword evidence="3" id="KW-0143">Chaperone</keyword>
<accession>A0A7J6MC80</accession>